<evidence type="ECO:0000313" key="1">
    <source>
        <dbReference type="EMBL" id="CAK9323521.1"/>
    </source>
</evidence>
<proteinExistence type="predicted"/>
<feature type="non-terminal residue" evidence="1">
    <location>
        <position position="1"/>
    </location>
</feature>
<accession>A0ABP0YT24</accession>
<dbReference type="Proteomes" id="UP001642487">
    <property type="component" value="Chromosome 6"/>
</dbReference>
<dbReference type="EMBL" id="OZ021740">
    <property type="protein sequence ID" value="CAK9323521.1"/>
    <property type="molecule type" value="Genomic_DNA"/>
</dbReference>
<keyword evidence="2" id="KW-1185">Reference proteome</keyword>
<evidence type="ECO:0000313" key="2">
    <source>
        <dbReference type="Proteomes" id="UP001642487"/>
    </source>
</evidence>
<reference evidence="1 2" key="1">
    <citation type="submission" date="2024-03" db="EMBL/GenBank/DDBJ databases">
        <authorList>
            <person name="Gkanogiannis A."/>
            <person name="Becerra Lopez-Lavalle L."/>
        </authorList>
    </citation>
    <scope>NUCLEOTIDE SEQUENCE [LARGE SCALE GENOMIC DNA]</scope>
</reference>
<name>A0ABP0YT24_9ROSI</name>
<gene>
    <name evidence="1" type="ORF">CITCOLO1_LOCUS15706</name>
</gene>
<protein>
    <submittedName>
        <fullName evidence="1">Uncharacterized protein</fullName>
    </submittedName>
</protein>
<sequence length="56" mass="6759">TRRRPTQIEWWSDEEILWTWLGDSDEDKEIWWLALIGRAERVAASRFRLDGGNEKI</sequence>
<organism evidence="1 2">
    <name type="scientific">Citrullus colocynthis</name>
    <name type="common">colocynth</name>
    <dbReference type="NCBI Taxonomy" id="252529"/>
    <lineage>
        <taxon>Eukaryota</taxon>
        <taxon>Viridiplantae</taxon>
        <taxon>Streptophyta</taxon>
        <taxon>Embryophyta</taxon>
        <taxon>Tracheophyta</taxon>
        <taxon>Spermatophyta</taxon>
        <taxon>Magnoliopsida</taxon>
        <taxon>eudicotyledons</taxon>
        <taxon>Gunneridae</taxon>
        <taxon>Pentapetalae</taxon>
        <taxon>rosids</taxon>
        <taxon>fabids</taxon>
        <taxon>Cucurbitales</taxon>
        <taxon>Cucurbitaceae</taxon>
        <taxon>Benincaseae</taxon>
        <taxon>Citrullus</taxon>
    </lineage>
</organism>